<evidence type="ECO:0000256" key="1">
    <source>
        <dbReference type="SAM" id="MobiDB-lite"/>
    </source>
</evidence>
<feature type="compositionally biased region" description="Basic residues" evidence="1">
    <location>
        <begin position="27"/>
        <end position="42"/>
    </location>
</feature>
<dbReference type="EMBL" id="UOGI01000071">
    <property type="protein sequence ID" value="VAX30342.1"/>
    <property type="molecule type" value="Genomic_DNA"/>
</dbReference>
<feature type="compositionally biased region" description="Basic and acidic residues" evidence="1">
    <location>
        <begin position="14"/>
        <end position="26"/>
    </location>
</feature>
<accession>A0A3B1CPV2</accession>
<sequence length="49" mass="5589">MPVDGINKINETPVVRERPEITSSKDKKPKKKKDKGKKKKRKGIVDIMA</sequence>
<evidence type="ECO:0000313" key="2">
    <source>
        <dbReference type="EMBL" id="VAX30342.1"/>
    </source>
</evidence>
<protein>
    <submittedName>
        <fullName evidence="2">Uncharacterized protein</fullName>
    </submittedName>
</protein>
<gene>
    <name evidence="2" type="ORF">MNBD_NITROSPIRAE03-1484</name>
</gene>
<organism evidence="2">
    <name type="scientific">hydrothermal vent metagenome</name>
    <dbReference type="NCBI Taxonomy" id="652676"/>
    <lineage>
        <taxon>unclassified sequences</taxon>
        <taxon>metagenomes</taxon>
        <taxon>ecological metagenomes</taxon>
    </lineage>
</organism>
<name>A0A3B1CPV2_9ZZZZ</name>
<proteinExistence type="predicted"/>
<feature type="region of interest" description="Disordered" evidence="1">
    <location>
        <begin position="1"/>
        <end position="49"/>
    </location>
</feature>
<dbReference type="AlphaFoldDB" id="A0A3B1CPV2"/>
<reference evidence="2" key="1">
    <citation type="submission" date="2018-06" db="EMBL/GenBank/DDBJ databases">
        <authorList>
            <person name="Zhirakovskaya E."/>
        </authorList>
    </citation>
    <scope>NUCLEOTIDE SEQUENCE</scope>
</reference>